<name>A0ACB6S8C1_9PLEO</name>
<evidence type="ECO:0000313" key="1">
    <source>
        <dbReference type="EMBL" id="KAF2630288.1"/>
    </source>
</evidence>
<proteinExistence type="predicted"/>
<evidence type="ECO:0000313" key="2">
    <source>
        <dbReference type="Proteomes" id="UP000799754"/>
    </source>
</evidence>
<sequence>MSKGNRVSYGPTDTATKSVRALFRRAPWPELKFPTTGFEAISDEYFLEEESLDHFQCGMFYSANIGETFDSRYQVVGKLGYGATSTIYKRLSKRNTSHPGYHLVRAALDTFNIPQMGDHQFLVQNLYGTASAMCSKVVEGEMRYPAPRKLWRYVSVCLPYVRGARSLGSVMLGAFGAVVWGDERQTHDAQPDIYRCPEVMLRTERTTHLAEVVAMLGPPPLDLFNRELRSKEFFDDTESCEVTLAGQEQREFLEFVCCMLQWRPEDRMIAKQLLDHPWLKPPNSMEPLTHGVLK</sequence>
<dbReference type="EMBL" id="MU006707">
    <property type="protein sequence ID" value="KAF2630288.1"/>
    <property type="molecule type" value="Genomic_DNA"/>
</dbReference>
<dbReference type="Proteomes" id="UP000799754">
    <property type="component" value="Unassembled WGS sequence"/>
</dbReference>
<gene>
    <name evidence="1" type="ORF">BU25DRAFT_484242</name>
</gene>
<keyword evidence="2" id="KW-1185">Reference proteome</keyword>
<protein>
    <submittedName>
        <fullName evidence="1">Uncharacterized protein</fullName>
    </submittedName>
</protein>
<organism evidence="1 2">
    <name type="scientific">Macroventuria anomochaeta</name>
    <dbReference type="NCBI Taxonomy" id="301207"/>
    <lineage>
        <taxon>Eukaryota</taxon>
        <taxon>Fungi</taxon>
        <taxon>Dikarya</taxon>
        <taxon>Ascomycota</taxon>
        <taxon>Pezizomycotina</taxon>
        <taxon>Dothideomycetes</taxon>
        <taxon>Pleosporomycetidae</taxon>
        <taxon>Pleosporales</taxon>
        <taxon>Pleosporineae</taxon>
        <taxon>Didymellaceae</taxon>
        <taxon>Macroventuria</taxon>
    </lineage>
</organism>
<comment type="caution">
    <text evidence="1">The sequence shown here is derived from an EMBL/GenBank/DDBJ whole genome shotgun (WGS) entry which is preliminary data.</text>
</comment>
<accession>A0ACB6S8C1</accession>
<reference evidence="1" key="1">
    <citation type="journal article" date="2020" name="Stud. Mycol.">
        <title>101 Dothideomycetes genomes: a test case for predicting lifestyles and emergence of pathogens.</title>
        <authorList>
            <person name="Haridas S."/>
            <person name="Albert R."/>
            <person name="Binder M."/>
            <person name="Bloem J."/>
            <person name="Labutti K."/>
            <person name="Salamov A."/>
            <person name="Andreopoulos B."/>
            <person name="Baker S."/>
            <person name="Barry K."/>
            <person name="Bills G."/>
            <person name="Bluhm B."/>
            <person name="Cannon C."/>
            <person name="Castanera R."/>
            <person name="Culley D."/>
            <person name="Daum C."/>
            <person name="Ezra D."/>
            <person name="Gonzalez J."/>
            <person name="Henrissat B."/>
            <person name="Kuo A."/>
            <person name="Liang C."/>
            <person name="Lipzen A."/>
            <person name="Lutzoni F."/>
            <person name="Magnuson J."/>
            <person name="Mondo S."/>
            <person name="Nolan M."/>
            <person name="Ohm R."/>
            <person name="Pangilinan J."/>
            <person name="Park H.-J."/>
            <person name="Ramirez L."/>
            <person name="Alfaro M."/>
            <person name="Sun H."/>
            <person name="Tritt A."/>
            <person name="Yoshinaga Y."/>
            <person name="Zwiers L.-H."/>
            <person name="Turgeon B."/>
            <person name="Goodwin S."/>
            <person name="Spatafora J."/>
            <person name="Crous P."/>
            <person name="Grigoriev I."/>
        </authorList>
    </citation>
    <scope>NUCLEOTIDE SEQUENCE</scope>
    <source>
        <strain evidence="1">CBS 525.71</strain>
    </source>
</reference>